<dbReference type="RefSeq" id="XP_018287621.1">
    <property type="nucleotide sequence ID" value="XM_018436755.1"/>
</dbReference>
<dbReference type="AlphaFoldDB" id="A0A162ZX42"/>
<dbReference type="GeneID" id="28997661"/>
<protein>
    <submittedName>
        <fullName evidence="2">Uncharacterized protein</fullName>
    </submittedName>
</protein>
<keyword evidence="1" id="KW-0472">Membrane</keyword>
<accession>A0A162ZX42</accession>
<keyword evidence="1" id="KW-1133">Transmembrane helix</keyword>
<keyword evidence="1" id="KW-0812">Transmembrane</keyword>
<dbReference type="EMBL" id="KV440991">
    <property type="protein sequence ID" value="OAD69581.1"/>
    <property type="molecule type" value="Genomic_DNA"/>
</dbReference>
<dbReference type="VEuPathDB" id="FungiDB:PHYBLDRAFT_172218"/>
<name>A0A162ZX42_PHYB8</name>
<evidence type="ECO:0000313" key="2">
    <source>
        <dbReference type="EMBL" id="OAD69581.1"/>
    </source>
</evidence>
<evidence type="ECO:0000256" key="1">
    <source>
        <dbReference type="SAM" id="Phobius"/>
    </source>
</evidence>
<sequence length="107" mass="12287">MFRQSEEHQDECRFFHGVSWNIFLRSLSPFDAQFYDKHAMINVNNTLKVISSHSTFQPVIKATVIWVKSSSLELASSYRLSSESCYLNWVKVSSSLSVIVIVIIVLN</sequence>
<proteinExistence type="predicted"/>
<keyword evidence="3" id="KW-1185">Reference proteome</keyword>
<dbReference type="InParanoid" id="A0A162ZX42"/>
<gene>
    <name evidence="2" type="ORF">PHYBLDRAFT_172218</name>
</gene>
<evidence type="ECO:0000313" key="3">
    <source>
        <dbReference type="Proteomes" id="UP000077315"/>
    </source>
</evidence>
<reference evidence="3" key="1">
    <citation type="submission" date="2015-06" db="EMBL/GenBank/DDBJ databases">
        <title>Expansion of signal transduction pathways in fungi by whole-genome duplication.</title>
        <authorList>
            <consortium name="DOE Joint Genome Institute"/>
            <person name="Corrochano L.M."/>
            <person name="Kuo A."/>
            <person name="Marcet-Houben M."/>
            <person name="Polaino S."/>
            <person name="Salamov A."/>
            <person name="Villalobos J.M."/>
            <person name="Alvarez M.I."/>
            <person name="Avalos J."/>
            <person name="Benito E.P."/>
            <person name="Benoit I."/>
            <person name="Burger G."/>
            <person name="Camino L.P."/>
            <person name="Canovas D."/>
            <person name="Cerda-Olmedo E."/>
            <person name="Cheng J.-F."/>
            <person name="Dominguez A."/>
            <person name="Elias M."/>
            <person name="Eslava A.P."/>
            <person name="Glaser F."/>
            <person name="Grimwood J."/>
            <person name="Gutierrez G."/>
            <person name="Heitman J."/>
            <person name="Henrissat B."/>
            <person name="Iturriaga E.A."/>
            <person name="Lang B.F."/>
            <person name="Lavin J.L."/>
            <person name="Lee S."/>
            <person name="Li W."/>
            <person name="Lindquist E."/>
            <person name="Lopez-Garcia S."/>
            <person name="Luque E.M."/>
            <person name="Marcos A.T."/>
            <person name="Martin J."/>
            <person name="McCluskey K."/>
            <person name="Medina H.R."/>
            <person name="Miralles-Duran A."/>
            <person name="Miyazaki A."/>
            <person name="Munoz-Torres E."/>
            <person name="Oguiza J.A."/>
            <person name="Ohm R."/>
            <person name="Olmedo M."/>
            <person name="Orejas M."/>
            <person name="Ortiz-Castellanos L."/>
            <person name="Pisabarro A.G."/>
            <person name="Rodriguez-Romero J."/>
            <person name="Ruiz-Herrera J."/>
            <person name="Ruiz-Vazquez R."/>
            <person name="Sanz C."/>
            <person name="Schackwitz W."/>
            <person name="Schmutz J."/>
            <person name="Shahriari M."/>
            <person name="Shelest E."/>
            <person name="Silva-Franco F."/>
            <person name="Soanes D."/>
            <person name="Syed K."/>
            <person name="Tagua V.G."/>
            <person name="Talbot N.J."/>
            <person name="Thon M."/>
            <person name="De vries R.P."/>
            <person name="Wiebenga A."/>
            <person name="Yadav J.S."/>
            <person name="Braun E.L."/>
            <person name="Baker S."/>
            <person name="Garre V."/>
            <person name="Horwitz B."/>
            <person name="Torres-Martinez S."/>
            <person name="Idnurm A."/>
            <person name="Herrera-Estrella A."/>
            <person name="Gabaldon T."/>
            <person name="Grigoriev I.V."/>
        </authorList>
    </citation>
    <scope>NUCLEOTIDE SEQUENCE [LARGE SCALE GENOMIC DNA]</scope>
    <source>
        <strain evidence="3">NRRL 1555(-)</strain>
    </source>
</reference>
<feature type="transmembrane region" description="Helical" evidence="1">
    <location>
        <begin position="86"/>
        <end position="106"/>
    </location>
</feature>
<organism evidence="2 3">
    <name type="scientific">Phycomyces blakesleeanus (strain ATCC 8743b / DSM 1359 / FGSC 10004 / NBRC 33097 / NRRL 1555)</name>
    <dbReference type="NCBI Taxonomy" id="763407"/>
    <lineage>
        <taxon>Eukaryota</taxon>
        <taxon>Fungi</taxon>
        <taxon>Fungi incertae sedis</taxon>
        <taxon>Mucoromycota</taxon>
        <taxon>Mucoromycotina</taxon>
        <taxon>Mucoromycetes</taxon>
        <taxon>Mucorales</taxon>
        <taxon>Phycomycetaceae</taxon>
        <taxon>Phycomyces</taxon>
    </lineage>
</organism>
<dbReference type="Proteomes" id="UP000077315">
    <property type="component" value="Unassembled WGS sequence"/>
</dbReference>